<keyword evidence="8 11" id="KW-0472">Membrane</keyword>
<feature type="compositionally biased region" description="Basic and acidic residues" evidence="10">
    <location>
        <begin position="4144"/>
        <end position="4170"/>
    </location>
</feature>
<evidence type="ECO:0000256" key="10">
    <source>
        <dbReference type="SAM" id="MobiDB-lite"/>
    </source>
</evidence>
<keyword evidence="9" id="KW-0175">Coiled coil</keyword>
<protein>
    <submittedName>
        <fullName evidence="16">Vacuolar protein sorting-associated</fullName>
    </submittedName>
</protein>
<feature type="region of interest" description="Disordered" evidence="10">
    <location>
        <begin position="3802"/>
        <end position="3835"/>
    </location>
</feature>
<dbReference type="Pfam" id="PF25036">
    <property type="entry name" value="VPS13_VAB"/>
    <property type="match status" value="3"/>
</dbReference>
<dbReference type="STRING" id="4781.A0A0P1B4D6"/>
<dbReference type="InterPro" id="IPR011993">
    <property type="entry name" value="PH-like_dom_sf"/>
</dbReference>
<dbReference type="PROSITE" id="PS50186">
    <property type="entry name" value="DEP"/>
    <property type="match status" value="1"/>
</dbReference>
<proteinExistence type="inferred from homology"/>
<feature type="domain" description="PH" evidence="12">
    <location>
        <begin position="4432"/>
        <end position="4540"/>
    </location>
</feature>
<dbReference type="RefSeq" id="XP_024584663.1">
    <property type="nucleotide sequence ID" value="XM_024719356.1"/>
</dbReference>
<dbReference type="InterPro" id="IPR009543">
    <property type="entry name" value="VPS13_VAB"/>
</dbReference>
<dbReference type="InterPro" id="IPR035892">
    <property type="entry name" value="C2_domain_sf"/>
</dbReference>
<feature type="domain" description="PDZ" evidence="14">
    <location>
        <begin position="4227"/>
        <end position="4277"/>
    </location>
</feature>
<dbReference type="Gene3D" id="2.60.40.150">
    <property type="entry name" value="C2 domain"/>
    <property type="match status" value="1"/>
</dbReference>
<keyword evidence="6" id="KW-0256">Endoplasmic reticulum</keyword>
<feature type="region of interest" description="Disordered" evidence="10">
    <location>
        <begin position="3059"/>
        <end position="3080"/>
    </location>
</feature>
<dbReference type="SUPFAM" id="SSF49562">
    <property type="entry name" value="C2 domain (Calcium/lipid-binding domain, CaLB)"/>
    <property type="match status" value="1"/>
</dbReference>
<evidence type="ECO:0000256" key="4">
    <source>
        <dbReference type="ARBA" id="ARBA00022679"/>
    </source>
</evidence>
<feature type="region of interest" description="Disordered" evidence="10">
    <location>
        <begin position="3490"/>
        <end position="3514"/>
    </location>
</feature>
<organism evidence="16 17">
    <name type="scientific">Plasmopara halstedii</name>
    <name type="common">Downy mildew of sunflower</name>
    <dbReference type="NCBI Taxonomy" id="4781"/>
    <lineage>
        <taxon>Eukaryota</taxon>
        <taxon>Sar</taxon>
        <taxon>Stramenopiles</taxon>
        <taxon>Oomycota</taxon>
        <taxon>Peronosporomycetes</taxon>
        <taxon>Peronosporales</taxon>
        <taxon>Peronosporaceae</taxon>
        <taxon>Plasmopara</taxon>
    </lineage>
</organism>
<evidence type="ECO:0000256" key="2">
    <source>
        <dbReference type="ARBA" id="ARBA00006545"/>
    </source>
</evidence>
<evidence type="ECO:0000256" key="1">
    <source>
        <dbReference type="ARBA" id="ARBA00004477"/>
    </source>
</evidence>
<dbReference type="GO" id="GO:0006623">
    <property type="term" value="P:protein targeting to vacuole"/>
    <property type="evidence" value="ECO:0007669"/>
    <property type="project" value="TreeGrafter"/>
</dbReference>
<evidence type="ECO:0000256" key="6">
    <source>
        <dbReference type="ARBA" id="ARBA00022824"/>
    </source>
</evidence>
<dbReference type="OMA" id="NSIYRWE"/>
<evidence type="ECO:0000259" key="13">
    <source>
        <dbReference type="PROSITE" id="PS50004"/>
    </source>
</evidence>
<dbReference type="GO" id="GO:0045053">
    <property type="term" value="P:protein retention in Golgi apparatus"/>
    <property type="evidence" value="ECO:0007669"/>
    <property type="project" value="TreeGrafter"/>
</dbReference>
<feature type="transmembrane region" description="Helical" evidence="11">
    <location>
        <begin position="4741"/>
        <end position="4763"/>
    </location>
</feature>
<keyword evidence="7 11" id="KW-1133">Transmembrane helix</keyword>
<dbReference type="InterPro" id="IPR001849">
    <property type="entry name" value="PH_domain"/>
</dbReference>
<keyword evidence="4" id="KW-0808">Transferase</keyword>
<dbReference type="SMART" id="SM00233">
    <property type="entry name" value="PH"/>
    <property type="match status" value="2"/>
</dbReference>
<feature type="transmembrane region" description="Helical" evidence="11">
    <location>
        <begin position="4918"/>
        <end position="4937"/>
    </location>
</feature>
<evidence type="ECO:0000259" key="15">
    <source>
        <dbReference type="PROSITE" id="PS50186"/>
    </source>
</evidence>
<evidence type="ECO:0000256" key="7">
    <source>
        <dbReference type="ARBA" id="ARBA00022989"/>
    </source>
</evidence>
<evidence type="ECO:0000256" key="3">
    <source>
        <dbReference type="ARBA" id="ARBA00022676"/>
    </source>
</evidence>
<keyword evidence="17" id="KW-1185">Reference proteome</keyword>
<feature type="domain" description="DEP" evidence="15">
    <location>
        <begin position="3292"/>
        <end position="3356"/>
    </location>
</feature>
<feature type="transmembrane region" description="Helical" evidence="11">
    <location>
        <begin position="4679"/>
        <end position="4697"/>
    </location>
</feature>
<feature type="domain" description="PH" evidence="12">
    <location>
        <begin position="3135"/>
        <end position="3424"/>
    </location>
</feature>
<comment type="subcellular location">
    <subcellularLocation>
        <location evidence="1">Endoplasmic reticulum membrane</location>
        <topology evidence="1">Multi-pass membrane protein</topology>
    </subcellularLocation>
</comment>
<dbReference type="GeneID" id="36401179"/>
<dbReference type="GO" id="GO:0016757">
    <property type="term" value="F:glycosyltransferase activity"/>
    <property type="evidence" value="ECO:0007669"/>
    <property type="project" value="UniProtKB-KW"/>
</dbReference>
<evidence type="ECO:0000259" key="14">
    <source>
        <dbReference type="PROSITE" id="PS50106"/>
    </source>
</evidence>
<feature type="transmembrane region" description="Helical" evidence="11">
    <location>
        <begin position="4775"/>
        <end position="4796"/>
    </location>
</feature>
<dbReference type="Pfam" id="PF03901">
    <property type="entry name" value="Glyco_transf_22"/>
    <property type="match status" value="1"/>
</dbReference>
<dbReference type="Pfam" id="PF00169">
    <property type="entry name" value="PH"/>
    <property type="match status" value="1"/>
</dbReference>
<dbReference type="SUPFAM" id="SSF50156">
    <property type="entry name" value="PDZ domain-like"/>
    <property type="match status" value="1"/>
</dbReference>
<dbReference type="GO" id="GO:0035556">
    <property type="term" value="P:intracellular signal transduction"/>
    <property type="evidence" value="ECO:0007669"/>
    <property type="project" value="InterPro"/>
</dbReference>
<dbReference type="PROSITE" id="PS50106">
    <property type="entry name" value="PDZ"/>
    <property type="match status" value="1"/>
</dbReference>
<feature type="region of interest" description="Disordered" evidence="10">
    <location>
        <begin position="4126"/>
        <end position="4176"/>
    </location>
</feature>
<dbReference type="PANTHER" id="PTHR16166">
    <property type="entry name" value="VACUOLAR PROTEIN SORTING-ASSOCIATED PROTEIN VPS13"/>
    <property type="match status" value="1"/>
</dbReference>
<feature type="transmembrane region" description="Helical" evidence="11">
    <location>
        <begin position="4829"/>
        <end position="4853"/>
    </location>
</feature>
<evidence type="ECO:0000256" key="11">
    <source>
        <dbReference type="SAM" id="Phobius"/>
    </source>
</evidence>
<dbReference type="PROSITE" id="PS50004">
    <property type="entry name" value="C2"/>
    <property type="match status" value="1"/>
</dbReference>
<name>A0A0P1B4D6_PLAHL</name>
<evidence type="ECO:0000256" key="5">
    <source>
        <dbReference type="ARBA" id="ARBA00022692"/>
    </source>
</evidence>
<dbReference type="InterPro" id="IPR005599">
    <property type="entry name" value="GPI_mannosylTrfase"/>
</dbReference>
<dbReference type="PROSITE" id="PS50003">
    <property type="entry name" value="PH_DOMAIN"/>
    <property type="match status" value="2"/>
</dbReference>
<dbReference type="CDD" id="cd00030">
    <property type="entry name" value="C2"/>
    <property type="match status" value="1"/>
</dbReference>
<comment type="similarity">
    <text evidence="2">Belongs to the VPS13 family.</text>
</comment>
<dbReference type="OrthoDB" id="428159at2759"/>
<dbReference type="Gene3D" id="2.30.29.30">
    <property type="entry name" value="Pleckstrin-homology domain (PH domain)/Phosphotyrosine-binding domain (PTB)"/>
    <property type="match status" value="2"/>
</dbReference>
<reference evidence="17" key="1">
    <citation type="submission" date="2014-09" db="EMBL/GenBank/DDBJ databases">
        <authorList>
            <person name="Sharma Rahul"/>
            <person name="Thines Marco"/>
        </authorList>
    </citation>
    <scope>NUCLEOTIDE SEQUENCE [LARGE SCALE GENOMIC DNA]</scope>
</reference>
<dbReference type="GO" id="GO:0005789">
    <property type="term" value="C:endoplasmic reticulum membrane"/>
    <property type="evidence" value="ECO:0007669"/>
    <property type="project" value="UniProtKB-SubCell"/>
</dbReference>
<feature type="transmembrane region" description="Helical" evidence="11">
    <location>
        <begin position="4881"/>
        <end position="4898"/>
    </location>
</feature>
<dbReference type="SUPFAM" id="SSF50729">
    <property type="entry name" value="PH domain-like"/>
    <property type="match status" value="2"/>
</dbReference>
<sequence>MLQHAVALLLQRLLGKFVSFDSNMLKLSLWQGDVSFQNLQLRLSYGEGAIGHLSVKIPWRALWTQPVQIKALDIRVLLHQTPKPKQQPEATETANVDTSVDDSQGDDRTYLSRLVSHIIANVQIELTDVQVRYDCDSGSLAPQPGSGTLEIGQMSLINTNAKWELEYSPQSSSAMESRKLMKVEGVAAYIEYPSTQGKEDDEHITCQTNRKYLFHEWRSIVKASLYYHSINALFPDVELDIDIGCDPGSITKTCELCAAHSASIRKRFDPNDCQPSVHFGPEHIDVLYAILIEVKAPYDEFDRLALMTQQQASRPDEQGVSWVWLLGQTVGVVKQSCVEDEILLRVQSLRMYEFSERTEGYSILDHVNEHNGDGDSSSLGSPIIRISCVIPAYQSRFVGHQPIFDFQVGSVMLLMKDQTLTSWMTLFAPVYLWWNNWNLSHPRKLTTNMDVQIAPITNLKIQLKSVCFVYALHDQFCLGVEVKDLQVETSEDDRELVTSEYQAKARMFSLNERVNVLQPGIIANDVHGIHNIVTVEDLLLTITSHSRMNWSTDEYICKHCTLDDQHTIIYEQPDPGKEIAMYIHKVQLPAIRFNWKMVDLEALCWIIGKWSFFLPDKTTNRLNQDFFAAKQCACANLVCNWKLSLETPEFRLCFLDDRPNQSSRFEFFVEDISWESRVCTTIVSNSIRAMSISFHEGENVIFRATSSPGSCAPAVTATYQTSRFYSWDSLAPRGVLQFKRQTSQVVIAIERLHGVLFLPDVQTVLNCVRECHDRYLLGFILSTGFGYSLDELQHNLTKLKDKALLSVSRISSSYDNEVTVSLAVAHGVQVDIKHRDQTPLSSLEGVAPVIKIAFVQISNISLQVSGSGAAAMRDMKLKVKGCVRDLQLTDLTNPSGPIPDGLTLPNRLAIGSHSDMLDGVADVGSFGVKNVIDFVITSYDEETGGILVRVRMDSVCLVYMHRVFKQFQHYLFDHVLISFINPLSEIPSGEKALSVFKSFMLNSAAIPVSAENLLSMYVVAVSVESNRRISVIERAKEGMSDVRWEIVGNDMAFALPRSSFSRDSVILRSTSVRFYSSGSDPSTSDFLLNGTFVDESRLSSSSALTGASMAKARLSRRNELRNLRRQIKNQRSRLLSNRSQLYIDLRSATQQAQNYLHEGFYAFPAAEDAVKIIHHKILQSDLQLEQLAQHLIKVDEALNEVKAQGDALNSGGRDSLQFLANASSNNLRGRSDSMERICHDIAGMSQHLMTPLFVAEDAEFHDARVASNSDIPSRGQDYADMSTSSVGLFEFELVDFSGTTRHSKSPLFHHSLLIGRIDLEPESLSDGILSSYFGISLSLNELNVGITPDQYTTSLGIVYENFKEVSRVVTDDTYPLCAKCGGLHYENDNCSAIWMMISVKIADAALRISNQNHPVADMFWEQLELVFKLRTDDSLEFSGSAMSFTAVDIRPSHCQTASEIIRPHPGVGPQIEFNQKMSWTDSFYDLKIRNTNFLGVIPAFHDIVGFFTRPIFTTGEFLEFGVGFMSESPPVWQKIDFFVMTSKCLFSLLEDFEATDARALVMLMDIVAAYSTHQKCQDKMDLTKCHLEFDQHGVYFSHLPDLQIDASFPLSNAFLLVFDHFVEGLVSFSRRNSFVLAPLEIRFSVQDANLFINIANNYLRLIPSSSQMHSSAIDLRNRSSSVVTSQLAKPTFAADKLLGDVGEFRLVLVNNSLGIPIADFHMREIVCEYIQDEDYSTTMGATLLLNYFNNSIYRWEPLVEPFVVQMRIHRALEENSIVEVFANLPSTINFNMTPAMAPLLSSEALRQADFVTSGSKSTAPFWIENKTGVGLKFSFRRGSGTVIQQIVPDKEKVSVDCREQGDMLSFDSASTDRFLREVDRQALTVNHTLSVWLDGNRWVSANPVVVDMVGHVAVPLRESISPASDSEMRDFVAGGEEDIGPPTLVAEISIQADGSKLISLHSQVVLQNRTSVPLMVWAFSPREGGRIQEWIIDREEVCHIPLQLVHPQSKISIRPSPYVQYAPLTTSLEELGDEVRSAKIVNTKRFVRAGNCVCSFETFATMEELQNAAHSLELVSSSSMSSTIPLSGYVVRDLPTWKCTYEVEAYYLMRATYSSTEEIVPPKKASADVEKVDEEESEQVEDAFLHMFNEPIQRQQMNPLRDVNYELDEARAAGQRRGLYEATNSSLYYLSVSPFLTLHNRLATALAYRLLNGSLQLIAEGILAVGNVLPLFQVDTSDGLYLSFRLENYSWSAPKMIINSQISVYTVPYKETIEPVQLLGHVFDRDIIGEQGSVPNLQLQVKLSGRDVVVFCSIWIVNHTGLDLEYCNSTSTSSKRLDTALKYVHRRAGLSDEYGEDFTSRSLSLQLENGRESQLTRLHKVKPSANPVAVVVVIREARDLYNSQYFGAQSPYVRASLYILKNPNDRYLEKPEMIAVWSTTTKPCPSGGTTPQWDTHLQNTLLLRFPPEVRTLDLARIIIEVRNVRYGLDTCLGVTAVKVDSILKDRKRAVAFNWYKLLKRKSSRERKVSKNNLASIHRGDISISFSVGTSQELPSELDEANVIEDISDMSSSPIILDDEGLASYLDRQDVDELHLDEVENLMTLNEGPLPSTSAARLLQRLETPSGPDRGFIGTSSAVRGRHVGDGDPIHSQEMFSYDPTSTRAMGALITNGSPVKLAHMGKAHGIQVYLPHNRFVSVVVEVYHNLVMSEVFDLVCMKCGFMGVLNIEDFTFYELVLPRFVSLRSAGRPEGERWYGQPISMTCKIEDKGRRFGLHLCHRITMTTIRLYDEASTASSHHITPRSLVSSSKRSNPAQIRPMQWGAVLPYSSGGKHWDVLRIKSRSSSWSDVIRLNRNAMGNSGVAQVISLTNEVFDQNQESELRKGTQEVALWSCYGSGRFSETIMATVVPRYILINKTEETIKYRQLDAPHTFRLASNELTPFHWPSASREKLLEVTLLHKYSWSGSFRINSLGTTYLKLRNREDPSRIYILQCQIELVGGSVALIFRQESKRFPPYRIDNMTSFRICYKQTNWGENKNFDELLPRSSCPYAWDHLNSSDGKSSSTSNQDPAFPGSSSSSSRALQVRFMRVTSSTSKTGGDSDKDAVDIREYNLDEMVTHKRIQLHRSLPSELFQKPEQKGYLLKKDSMLKWNRRYFRLFEHMLYYFANEVDQELLGVIDLRTGSDVPGVGGVAIFEKAAGASSNSGFISLNSLVSSISGSLFGGNSRQLGMDGGDENDDDEDDRARELVQIAVSLTASSVLSEESENFVNAHMKGGTCAKAGVMQKGFYVNGHDLVNFLTTEMSLQTKAQAFTIAQEMIELGLLKAIQISYSIGARRQAPVRGFQCSKEAWYSVESINLTDDSDVGLEDSLSMVTPRDSDTGINPATVGSNQFSIITPTKCYDLKAKNPKIAKIWVRRLRRATLGVQASEIGKFSEETSVTRGTLVAPKTVRSQRDLAFQIQNAKTYVHVRIRADGPTKVLELFEGGEEDFDEKDTKHELSSTTSDSPTTSEMSTSTFESLTFGMVLHLRVDGIGISCVNELPMELVYIFFGGISLHYSRLNSNMRMNITLDDLQIDNQSEEATFTKLLCPRMKNEVVSAGTPTRRWTVGGDIGEDLAEMVSCDKEIANGKGDVESQENTGLVLNQSIFCCADCKYRQPSVAAMHFCCTWSNEQGNTDYFKHCSFWLYPVITQLDEELLVSARAFMAAMTQSWGQNRSQNRGGEIRMKSIPIEMMIEALAEYKENAFSDELNPLMSLKSYTTTPSSETRKVYFALLHIHPMDFDITFRSDVFQTSTTLNPHRSAKFKTSGSHKEAKKRSNTITSSIGEGSGDDSSSATWVIPSLTMHVPDLDNAPVRLNALMIEHAFGTSSDLTRRVSKYYTRQLWKQLHKILGSFDFLGNPVGFLDHIGTGVRDFVYEPLEGLKIGGKGFSKGLAKGTASLMSNTVDGTFDAASKISGTFGQGFANLSLDDHYQQNRARARRRHVRGVREGLVQGSRELSLGVYEGVAGLVLNPMRGAQESGAVGFVRGTITGIIGLPVKPVAGIFDFASRATQGVRNRSLQNGQSMQRVRRPRVFGRYNELKCYKEADTIAYELLKQVGGNRLSSEKIIFYNEIIQSVNAADLTREARDRRRSGGSGTGKQKRNDSTRERTNSLRRALQGDDERRRAAGETSITVAGESSGRKMRYEVVFYQKKLGMDLETDFYCENVTIKSMDNSRRSKIKIRGQIASGQQVLQEGDYLIGIGGVDVRGIGFHETLALLRGTSRPITVQFESAEELMQEVLQKPDGSGNDEIELRATSKARLNRLSLADSGSVNDNLEDSSTNLKVHLTHWLIVTEQRVLYINVGSFSKPVVEWMTPLRYIYRVEWQKGAAKICLHLSVGVDSLPMGPRLRPSLKAIEGYERDMNVFLDVMWHSFGAATAEEQELWPSDTSLNGYLLKKGGFSTVRRWFVLSRNCLYYFSSRKQLRGIIPLGHVRLETDAGDLRCLRITNAVRSQPLVTLQLDNGQVVERVQSEVVLVAATTQELEMWQSSLAHAAGKGMRHSRGTRFFAPTAASRLEIGTKETPDFIVSPLAAALKKTVEVFNTNPDEYWQSTEVAHRLVFGYGYLTWEWQDDAQLRGFAHPALFAGLYKLLDLLNLDSRWAVAYGPRLLQGLISVANDFFLYKLARNYFDAKTAQWALLCQIFSWFSFYVMVRPFSNCIETMCTTAALAYWPWNFLDIADKKSDDLTVKKCSNRPLALVFAALGVIFRPSNAVTWLYAGVALLMQTRDRAYLVFCTVIPIAIISTLTMFCIDRLGYGQWTVVPLNFIRFNVLEGKDKLYGEHTWSWYFLQGYPTIVGTTLPLVIAGYLTAPASKKHLGRLIIWTLFVYSNTSHKEFRFILPVLPPAFVYAGYYMRNLEEKLYTRFQTRTQKGLLRLSLFFVIVPNVLCAYYLSRVHQRAPMDVMDYLADRIQEDANVSIHFWTPCHATPYYSYLHKNVSMWFPDCSPINRLRIEGCESHQLERDPKHFLTSMYHMSGDVARDASWSEIPTFVVTYTSVAAKIKELLVDMHLVEAASFFHSHTQSAGEVSRPWKEDWVKHKLAGRAAGSGWKLVGYVVVKANDVGG</sequence>
<feature type="region of interest" description="Disordered" evidence="10">
    <location>
        <begin position="83"/>
        <end position="104"/>
    </location>
</feature>
<dbReference type="InterPro" id="IPR000008">
    <property type="entry name" value="C2_dom"/>
</dbReference>
<dbReference type="PANTHER" id="PTHR16166:SF93">
    <property type="entry name" value="INTERMEMBRANE LIPID TRANSFER PROTEIN VPS13"/>
    <property type="match status" value="1"/>
</dbReference>
<keyword evidence="5 11" id="KW-0812">Transmembrane</keyword>
<dbReference type="InterPro" id="IPR000591">
    <property type="entry name" value="DEP_dom"/>
</dbReference>
<dbReference type="InterPro" id="IPR026847">
    <property type="entry name" value="VPS13"/>
</dbReference>
<evidence type="ECO:0000259" key="12">
    <source>
        <dbReference type="PROSITE" id="PS50003"/>
    </source>
</evidence>
<feature type="compositionally biased region" description="Low complexity" evidence="10">
    <location>
        <begin position="3820"/>
        <end position="3835"/>
    </location>
</feature>
<keyword evidence="3" id="KW-0328">Glycosyltransferase</keyword>
<feature type="domain" description="C2" evidence="13">
    <location>
        <begin position="2371"/>
        <end position="2512"/>
    </location>
</feature>
<evidence type="ECO:0000313" key="16">
    <source>
        <dbReference type="EMBL" id="CEG48294.1"/>
    </source>
</evidence>
<evidence type="ECO:0000256" key="9">
    <source>
        <dbReference type="SAM" id="Coils"/>
    </source>
</evidence>
<dbReference type="InterPro" id="IPR001478">
    <property type="entry name" value="PDZ"/>
</dbReference>
<feature type="compositionally biased region" description="Polar residues" evidence="10">
    <location>
        <begin position="88"/>
        <end position="98"/>
    </location>
</feature>
<evidence type="ECO:0000313" key="17">
    <source>
        <dbReference type="Proteomes" id="UP000054928"/>
    </source>
</evidence>
<feature type="coiled-coil region" evidence="9">
    <location>
        <begin position="1113"/>
        <end position="1140"/>
    </location>
</feature>
<accession>A0A0P1B4D6</accession>
<feature type="compositionally biased region" description="Low complexity" evidence="10">
    <location>
        <begin position="3501"/>
        <end position="3514"/>
    </location>
</feature>
<dbReference type="EMBL" id="CCYD01002939">
    <property type="protein sequence ID" value="CEG48294.1"/>
    <property type="molecule type" value="Genomic_DNA"/>
</dbReference>
<dbReference type="InterPro" id="IPR036034">
    <property type="entry name" value="PDZ_sf"/>
</dbReference>
<evidence type="ECO:0000256" key="8">
    <source>
        <dbReference type="ARBA" id="ARBA00023136"/>
    </source>
</evidence>
<dbReference type="Proteomes" id="UP000054928">
    <property type="component" value="Unassembled WGS sequence"/>
</dbReference>